<keyword evidence="2" id="KW-1133">Transmembrane helix</keyword>
<dbReference type="EMBL" id="DYDO01000008">
    <property type="protein sequence ID" value="DBA19365.1"/>
    <property type="molecule type" value="Genomic_DNA"/>
</dbReference>
<evidence type="ECO:0000256" key="1">
    <source>
        <dbReference type="SAM" id="MobiDB-lite"/>
    </source>
</evidence>
<feature type="signal peptide" evidence="3">
    <location>
        <begin position="1"/>
        <end position="18"/>
    </location>
</feature>
<proteinExistence type="predicted"/>
<keyword evidence="3" id="KW-0732">Signal</keyword>
<dbReference type="Proteomes" id="UP001181693">
    <property type="component" value="Unassembled WGS sequence"/>
</dbReference>
<accession>A0AAV3A7C0</accession>
<feature type="transmembrane region" description="Helical" evidence="2">
    <location>
        <begin position="121"/>
        <end position="143"/>
    </location>
</feature>
<keyword evidence="2" id="KW-0472">Membrane</keyword>
<dbReference type="AlphaFoldDB" id="A0AAV3A7C0"/>
<evidence type="ECO:0000256" key="2">
    <source>
        <dbReference type="SAM" id="Phobius"/>
    </source>
</evidence>
<comment type="caution">
    <text evidence="4">The sequence shown here is derived from an EMBL/GenBank/DDBJ whole genome shotgun (WGS) entry which is preliminary data.</text>
</comment>
<keyword evidence="5" id="KW-1185">Reference proteome</keyword>
<keyword evidence="2" id="KW-0812">Transmembrane</keyword>
<reference evidence="4" key="1">
    <citation type="thesis" date="2020" institute="ProQuest LLC" country="789 East Eisenhower Parkway, Ann Arbor, MI, USA">
        <title>Comparative Genomics and Chromosome Evolution.</title>
        <authorList>
            <person name="Mudd A.B."/>
        </authorList>
    </citation>
    <scope>NUCLEOTIDE SEQUENCE</scope>
    <source>
        <strain evidence="4">1538</strain>
        <tissue evidence="4">Blood</tissue>
    </source>
</reference>
<evidence type="ECO:0000313" key="5">
    <source>
        <dbReference type="Proteomes" id="UP001181693"/>
    </source>
</evidence>
<organism evidence="4 5">
    <name type="scientific">Pyxicephalus adspersus</name>
    <name type="common">African bullfrog</name>
    <dbReference type="NCBI Taxonomy" id="30357"/>
    <lineage>
        <taxon>Eukaryota</taxon>
        <taxon>Metazoa</taxon>
        <taxon>Chordata</taxon>
        <taxon>Craniata</taxon>
        <taxon>Vertebrata</taxon>
        <taxon>Euteleostomi</taxon>
        <taxon>Amphibia</taxon>
        <taxon>Batrachia</taxon>
        <taxon>Anura</taxon>
        <taxon>Neobatrachia</taxon>
        <taxon>Ranoidea</taxon>
        <taxon>Pyxicephalidae</taxon>
        <taxon>Pyxicephalinae</taxon>
        <taxon>Pyxicephalus</taxon>
    </lineage>
</organism>
<feature type="compositionally biased region" description="Low complexity" evidence="1">
    <location>
        <begin position="197"/>
        <end position="226"/>
    </location>
</feature>
<gene>
    <name evidence="4" type="ORF">GDO54_015215</name>
</gene>
<feature type="compositionally biased region" description="Polar residues" evidence="1">
    <location>
        <begin position="227"/>
        <end position="240"/>
    </location>
</feature>
<protein>
    <submittedName>
        <fullName evidence="4">Uncharacterized protein</fullName>
    </submittedName>
</protein>
<feature type="chain" id="PRO_5043909763" evidence="3">
    <location>
        <begin position="19"/>
        <end position="282"/>
    </location>
</feature>
<evidence type="ECO:0000313" key="4">
    <source>
        <dbReference type="EMBL" id="DBA19365.1"/>
    </source>
</evidence>
<evidence type="ECO:0000256" key="3">
    <source>
        <dbReference type="SAM" id="SignalP"/>
    </source>
</evidence>
<feature type="region of interest" description="Disordered" evidence="1">
    <location>
        <begin position="191"/>
        <end position="240"/>
    </location>
</feature>
<name>A0AAV3A7C0_PYXAD</name>
<sequence>MFPAVLGLFILLLPFASAIPVEYADFQYNQEVSENDAHLDVQNISDIYETDINNIDINDTDINNTDINDTIINNNDYKVTVKMYTLAEQNLLATMDNNKLTNEDWRNFEIERGLNPRRNKLIIMFFTMGGTCLGLLIFLSLLGRSIYLKRQKKEMTPKRKIREVQMEEGYLSASETLPNETDLEKPVKRVTFNIPPSSNSSESSSDLSFVTARSDSPTSDDPSPTTFSLESSTDAGNNSEPDLAHLLAAFPINTSNAVSRIIIHYGDTETDASFVINISSEQ</sequence>